<feature type="region of interest" description="Disordered" evidence="1">
    <location>
        <begin position="492"/>
        <end position="525"/>
    </location>
</feature>
<feature type="domain" description="SH3b" evidence="3">
    <location>
        <begin position="353"/>
        <end position="418"/>
    </location>
</feature>
<dbReference type="Pfam" id="PF01832">
    <property type="entry name" value="Glucosaminidase"/>
    <property type="match status" value="1"/>
</dbReference>
<feature type="signal peptide" evidence="2">
    <location>
        <begin position="1"/>
        <end position="19"/>
    </location>
</feature>
<dbReference type="Gene3D" id="2.30.30.40">
    <property type="entry name" value="SH3 Domains"/>
    <property type="match status" value="8"/>
</dbReference>
<feature type="domain" description="SH3b" evidence="3">
    <location>
        <begin position="195"/>
        <end position="260"/>
    </location>
</feature>
<evidence type="ECO:0000256" key="2">
    <source>
        <dbReference type="SAM" id="SignalP"/>
    </source>
</evidence>
<accession>A0A4R2B7F3</accession>
<dbReference type="InterPro" id="IPR052354">
    <property type="entry name" value="Cell_Wall_Dynamics_Protein"/>
</dbReference>
<dbReference type="PANTHER" id="PTHR34408">
    <property type="entry name" value="FAMILY PROTEIN, PUTATIVE-RELATED"/>
    <property type="match status" value="1"/>
</dbReference>
<dbReference type="AlphaFoldDB" id="A0A4R2B7F3"/>
<dbReference type="InterPro" id="IPR002901">
    <property type="entry name" value="MGlyc_endo_b_GlcNAc-like_dom"/>
</dbReference>
<evidence type="ECO:0000313" key="4">
    <source>
        <dbReference type="EMBL" id="TCN22628.1"/>
    </source>
</evidence>
<dbReference type="SMART" id="SM00047">
    <property type="entry name" value="LYZ2"/>
    <property type="match status" value="1"/>
</dbReference>
<comment type="caution">
    <text evidence="4">The sequence shown here is derived from an EMBL/GenBank/DDBJ whole genome shotgun (WGS) entry which is preliminary data.</text>
</comment>
<feature type="domain" description="SH3b" evidence="3">
    <location>
        <begin position="39"/>
        <end position="104"/>
    </location>
</feature>
<dbReference type="GO" id="GO:0004040">
    <property type="term" value="F:amidase activity"/>
    <property type="evidence" value="ECO:0007669"/>
    <property type="project" value="InterPro"/>
</dbReference>
<feature type="chain" id="PRO_5039472567" evidence="2">
    <location>
        <begin position="20"/>
        <end position="912"/>
    </location>
</feature>
<sequence length="912" mass="96186">MKKAILPFCFAVLSTAAFNQVVHASENETPAAQVNQSTASTQYVSVNPGSYLNLRASASDNASILTKLANGSSVTVYSISNGWAKVKANGKDGYVSAKYLSSKTSSSKPAEQPKTSTTTQYVSVNPGSYLNLRASASDNASILTKLANGSSVTVYSVSNGWAKVNANGKDGYVSAKYLSSKISSSKPAEQPKTSTTTQYVSVNPGSYLNLRASASDNASILAKLDNDSSVTVYSVSNGWAKVTANGKSGYVSAKYLAPSKSGSAKTAAQPETAAASTQYVSVNPGSYLNLRASASDNASILTKLANGSSVTVYSVSNGWAKVNANGKDGYVSAKYLSSKTSSSKQAEQPKTSATTQYVSVNPGSYLNLRASASDNASILTKLANGSSVTVYSVSNGWAQVNANGKNGYVSAKYLSSAKPGASEAAPAEPTIKYVNVEAGSSLNLRNKPTTKASVILKIAKGKKVSVLSESNGWAKINVYGQEGYVNTQYLAAENPGSKSDSSPESVMEEPLPKADQPAAEPSIAKPSADTYKLVTVDPGSYLNMRSEPSTNAAIITKLDSGTAVTVYKEENGWARVTANGQTGYVSTQYLSEATQDHLDTANRKVNTVYTSYDMTLDEMVKVQLQSNPQTDKKYATYIREDALILNSSTNPTSGVVKGSGWNVRGGAGTNYWAVGTVGSGENLNILSKVKGSDGYDWYAVQYDRAWVNASPEDVRNSLDPDTHVNNPVTSLQFLKLSESTNLDQFEVNEKILTGKGSLAGHAATFLAAGAKHGVNDVYLISHALLETGNGTSQLAQGVEIYGKKVYNMFGIGAYDGSAVTSGAKFAYNAGWFIPEAAIMGGAKFIAQGYISSGQDTLYKMRWNPQGAVAAGAATHQYASDIGWSSKQVKQIHNLYSLLGSYSLTLEVPTFKR</sequence>
<dbReference type="Gene3D" id="1.10.530.10">
    <property type="match status" value="1"/>
</dbReference>
<feature type="domain" description="SH3b" evidence="3">
    <location>
        <begin position="529"/>
        <end position="594"/>
    </location>
</feature>
<dbReference type="InterPro" id="IPR003646">
    <property type="entry name" value="SH3-like_bac-type"/>
</dbReference>
<organism evidence="4 5">
    <name type="scientific">Mesobacillus foraminis</name>
    <dbReference type="NCBI Taxonomy" id="279826"/>
    <lineage>
        <taxon>Bacteria</taxon>
        <taxon>Bacillati</taxon>
        <taxon>Bacillota</taxon>
        <taxon>Bacilli</taxon>
        <taxon>Bacillales</taxon>
        <taxon>Bacillaceae</taxon>
        <taxon>Mesobacillus</taxon>
    </lineage>
</organism>
<name>A0A4R2B7F3_9BACI</name>
<proteinExistence type="predicted"/>
<dbReference type="Proteomes" id="UP000295689">
    <property type="component" value="Unassembled WGS sequence"/>
</dbReference>
<feature type="domain" description="SH3b" evidence="3">
    <location>
        <begin position="117"/>
        <end position="182"/>
    </location>
</feature>
<dbReference type="Pfam" id="PF08239">
    <property type="entry name" value="SH3_3"/>
    <property type="match status" value="7"/>
</dbReference>
<keyword evidence="5" id="KW-1185">Reference proteome</keyword>
<gene>
    <name evidence="4" type="ORF">EV146_110113</name>
</gene>
<evidence type="ECO:0000259" key="3">
    <source>
        <dbReference type="PROSITE" id="PS51781"/>
    </source>
</evidence>
<evidence type="ECO:0000313" key="5">
    <source>
        <dbReference type="Proteomes" id="UP000295689"/>
    </source>
</evidence>
<evidence type="ECO:0000256" key="1">
    <source>
        <dbReference type="SAM" id="MobiDB-lite"/>
    </source>
</evidence>
<keyword evidence="2" id="KW-0732">Signal</keyword>
<feature type="domain" description="SH3b" evidence="3">
    <location>
        <begin position="429"/>
        <end position="494"/>
    </location>
</feature>
<protein>
    <submittedName>
        <fullName evidence="4">Mannosyl-glycoprotein endo-beta-N-acetylglucosaminidase</fullName>
    </submittedName>
</protein>
<dbReference type="SMART" id="SM00287">
    <property type="entry name" value="SH3b"/>
    <property type="match status" value="8"/>
</dbReference>
<dbReference type="PANTHER" id="PTHR34408:SF1">
    <property type="entry name" value="GLYCOSYL HYDROLASE FAMILY 19 DOMAIN-CONTAINING PROTEIN HI_1415"/>
    <property type="match status" value="1"/>
</dbReference>
<feature type="domain" description="SH3b" evidence="3">
    <location>
        <begin position="275"/>
        <end position="340"/>
    </location>
</feature>
<dbReference type="EMBL" id="SLVV01000010">
    <property type="protein sequence ID" value="TCN22628.1"/>
    <property type="molecule type" value="Genomic_DNA"/>
</dbReference>
<reference evidence="4 5" key="1">
    <citation type="journal article" date="2015" name="Stand. Genomic Sci.">
        <title>Genomic Encyclopedia of Bacterial and Archaeal Type Strains, Phase III: the genomes of soil and plant-associated and newly described type strains.</title>
        <authorList>
            <person name="Whitman W.B."/>
            <person name="Woyke T."/>
            <person name="Klenk H.P."/>
            <person name="Zhou Y."/>
            <person name="Lilburn T.G."/>
            <person name="Beck B.J."/>
            <person name="De Vos P."/>
            <person name="Vandamme P."/>
            <person name="Eisen J.A."/>
            <person name="Garrity G."/>
            <person name="Hugenholtz P."/>
            <person name="Kyrpides N.C."/>
        </authorList>
    </citation>
    <scope>NUCLEOTIDE SEQUENCE [LARGE SCALE GENOMIC DNA]</scope>
    <source>
        <strain evidence="4 5">CV53</strain>
    </source>
</reference>
<dbReference type="PROSITE" id="PS51781">
    <property type="entry name" value="SH3B"/>
    <property type="match status" value="7"/>
</dbReference>